<keyword evidence="3" id="KW-0521">NADP</keyword>
<dbReference type="Pfam" id="PF00248">
    <property type="entry name" value="Aldo_ket_red"/>
    <property type="match status" value="1"/>
</dbReference>
<dbReference type="EC" id="1.1.1.307" evidence="2"/>
<feature type="binding site" evidence="9">
    <location>
        <position position="114"/>
    </location>
    <ligand>
        <name>substrate</name>
    </ligand>
</feature>
<comment type="catalytic activity">
    <reaction evidence="7">
        <text>xylitol + NAD(+) = D-xylose + NADH + H(+)</text>
        <dbReference type="Rhea" id="RHEA:27441"/>
        <dbReference type="ChEBI" id="CHEBI:15378"/>
        <dbReference type="ChEBI" id="CHEBI:17151"/>
        <dbReference type="ChEBI" id="CHEBI:53455"/>
        <dbReference type="ChEBI" id="CHEBI:57540"/>
        <dbReference type="ChEBI" id="CHEBI:57945"/>
        <dbReference type="EC" id="1.1.1.307"/>
    </reaction>
</comment>
<sequence length="292" mass="32694">MEIPTLQLRDGNRIPLLAFGTGTAWFKEEGDIDVNNDLVQLTKTAIQKGYIHLDCSEMYGTEEEVGIAIKAAGIPREKLFITNKVAQGIDDIDAAVTQSLKKLQTDYFDLYLIHVPFFAKSPTDLQNAWKAMEELKAAGKAKSIGVSNYLRHELEATLQTAIDPPVINQIEYHPYLQRANGYVPWMHENNIQVGSFKGLTPAFRVPEGPLKGPLGRIADAHQTTENVVLLAWLIQGDIVAVTTTQKVERLDEYKEVLDVKLTEEEIKEISEVGATSHFRNAWGERFADDDRS</sequence>
<evidence type="ECO:0000256" key="8">
    <source>
        <dbReference type="PIRSR" id="PIRSR000097-1"/>
    </source>
</evidence>
<evidence type="ECO:0000313" key="13">
    <source>
        <dbReference type="Proteomes" id="UP000030104"/>
    </source>
</evidence>
<evidence type="ECO:0000256" key="5">
    <source>
        <dbReference type="ARBA" id="ARBA00025065"/>
    </source>
</evidence>
<feature type="active site" description="Proton donor" evidence="8">
    <location>
        <position position="59"/>
    </location>
</feature>
<dbReference type="InterPro" id="IPR018170">
    <property type="entry name" value="Aldo/ket_reductase_CS"/>
</dbReference>
<dbReference type="SUPFAM" id="SSF51430">
    <property type="entry name" value="NAD(P)-linked oxidoreductase"/>
    <property type="match status" value="1"/>
</dbReference>
<comment type="caution">
    <text evidence="12">The sequence shown here is derived from an EMBL/GenBank/DDBJ whole genome shotgun (WGS) entry which is preliminary data.</text>
</comment>
<feature type="domain" description="NADP-dependent oxidoreductase" evidence="11">
    <location>
        <begin position="21"/>
        <end position="193"/>
    </location>
</feature>
<dbReference type="STRING" id="40296.A0A0A2KLM8"/>
<dbReference type="PIRSF" id="PIRSF000097">
    <property type="entry name" value="AKR"/>
    <property type="match status" value="1"/>
</dbReference>
<dbReference type="InterPro" id="IPR044494">
    <property type="entry name" value="AKR3C2/3"/>
</dbReference>
<dbReference type="PROSITE" id="PS00062">
    <property type="entry name" value="ALDOKETO_REDUCTASE_2"/>
    <property type="match status" value="1"/>
</dbReference>
<evidence type="ECO:0000256" key="10">
    <source>
        <dbReference type="PIRSR" id="PIRSR000097-3"/>
    </source>
</evidence>
<comment type="catalytic activity">
    <reaction evidence="6">
        <text>xylitol + NADP(+) = D-xylose + NADPH + H(+)</text>
        <dbReference type="Rhea" id="RHEA:27445"/>
        <dbReference type="ChEBI" id="CHEBI:15378"/>
        <dbReference type="ChEBI" id="CHEBI:17151"/>
        <dbReference type="ChEBI" id="CHEBI:53455"/>
        <dbReference type="ChEBI" id="CHEBI:57783"/>
        <dbReference type="ChEBI" id="CHEBI:58349"/>
        <dbReference type="EC" id="1.1.1.307"/>
    </reaction>
</comment>
<evidence type="ECO:0000256" key="3">
    <source>
        <dbReference type="ARBA" id="ARBA00022857"/>
    </source>
</evidence>
<dbReference type="OMA" id="DDGMKKN"/>
<evidence type="ECO:0000256" key="7">
    <source>
        <dbReference type="ARBA" id="ARBA00049485"/>
    </source>
</evidence>
<dbReference type="CDD" id="cd19120">
    <property type="entry name" value="AKR_AKR3C2-3"/>
    <property type="match status" value="1"/>
</dbReference>
<dbReference type="InterPro" id="IPR036812">
    <property type="entry name" value="NAD(P)_OxRdtase_dom_sf"/>
</dbReference>
<comment type="similarity">
    <text evidence="1">Belongs to the aldo/keto reductase family.</text>
</comment>
<evidence type="ECO:0000256" key="9">
    <source>
        <dbReference type="PIRSR" id="PIRSR000097-2"/>
    </source>
</evidence>
<accession>A0A0A2KLM8</accession>
<proteinExistence type="inferred from homology"/>
<dbReference type="HOGENOM" id="CLU_023205_0_3_1"/>
<dbReference type="PhylomeDB" id="A0A0A2KLM8"/>
<keyword evidence="13" id="KW-1185">Reference proteome</keyword>
<dbReference type="GO" id="GO:0016616">
    <property type="term" value="F:oxidoreductase activity, acting on the CH-OH group of donors, NAD or NADP as acceptor"/>
    <property type="evidence" value="ECO:0007669"/>
    <property type="project" value="UniProtKB-ARBA"/>
</dbReference>
<evidence type="ECO:0000256" key="2">
    <source>
        <dbReference type="ARBA" id="ARBA00012845"/>
    </source>
</evidence>
<dbReference type="EMBL" id="JQGA01001259">
    <property type="protein sequence ID" value="KGO67806.1"/>
    <property type="molecule type" value="Genomic_DNA"/>
</dbReference>
<dbReference type="PANTHER" id="PTHR43827:SF3">
    <property type="entry name" value="NADP-DEPENDENT OXIDOREDUCTASE DOMAIN-CONTAINING PROTEIN"/>
    <property type="match status" value="1"/>
</dbReference>
<dbReference type="FunFam" id="3.20.20.100:FF:000002">
    <property type="entry name" value="2,5-diketo-D-gluconic acid reductase A"/>
    <property type="match status" value="1"/>
</dbReference>
<dbReference type="InterPro" id="IPR023210">
    <property type="entry name" value="NADP_OxRdtase_dom"/>
</dbReference>
<gene>
    <name evidence="12" type="ORF">PITC_048920</name>
</gene>
<evidence type="ECO:0000256" key="1">
    <source>
        <dbReference type="ARBA" id="ARBA00007905"/>
    </source>
</evidence>
<evidence type="ECO:0000259" key="11">
    <source>
        <dbReference type="Pfam" id="PF00248"/>
    </source>
</evidence>
<protein>
    <recommendedName>
        <fullName evidence="2">D-xylose reductase [NAD(P)H]</fullName>
        <ecNumber evidence="2">1.1.1.307</ecNumber>
    </recommendedName>
</protein>
<dbReference type="PANTHER" id="PTHR43827">
    <property type="entry name" value="2,5-DIKETO-D-GLUCONIC ACID REDUCTASE"/>
    <property type="match status" value="1"/>
</dbReference>
<dbReference type="Gene3D" id="3.20.20.100">
    <property type="entry name" value="NADP-dependent oxidoreductase domain"/>
    <property type="match status" value="1"/>
</dbReference>
<name>A0A0A2KLM8_PENIT</name>
<reference evidence="12 13" key="1">
    <citation type="journal article" date="2015" name="Mol. Plant Microbe Interact.">
        <title>Genome, transcriptome, and functional analyses of Penicillium expansum provide new insights into secondary metabolism and pathogenicity.</title>
        <authorList>
            <person name="Ballester A.R."/>
            <person name="Marcet-Houben M."/>
            <person name="Levin E."/>
            <person name="Sela N."/>
            <person name="Selma-Lazaro C."/>
            <person name="Carmona L."/>
            <person name="Wisniewski M."/>
            <person name="Droby S."/>
            <person name="Gonzalez-Candelas L."/>
            <person name="Gabaldon T."/>
        </authorList>
    </citation>
    <scope>NUCLEOTIDE SEQUENCE [LARGE SCALE GENOMIC DNA]</scope>
    <source>
        <strain evidence="12 13">PHI-1</strain>
    </source>
</reference>
<comment type="function">
    <text evidence="5">Catalyzes the initial reaction in the xylose utilization pathway by reducing D-xylose into xylitol. Xylose is a major component of hemicelluloses such as xylan. Most fungi utilize D-xylose via three enzymatic reactions, xylose reductase (XR), xylitol dehydrogenase (XDH), and xylulokinase, to form xylulose 5-phosphate, which enters pentose phosphate pathway.</text>
</comment>
<evidence type="ECO:0000256" key="6">
    <source>
        <dbReference type="ARBA" id="ARBA00047534"/>
    </source>
</evidence>
<dbReference type="OrthoDB" id="416253at2759"/>
<dbReference type="PRINTS" id="PR00069">
    <property type="entry name" value="ALDKETRDTASE"/>
</dbReference>
<dbReference type="InterPro" id="IPR020471">
    <property type="entry name" value="AKR"/>
</dbReference>
<evidence type="ECO:0000256" key="4">
    <source>
        <dbReference type="ARBA" id="ARBA00023002"/>
    </source>
</evidence>
<dbReference type="GO" id="GO:0016652">
    <property type="term" value="F:oxidoreductase activity, acting on NAD(P)H as acceptor"/>
    <property type="evidence" value="ECO:0007669"/>
    <property type="project" value="InterPro"/>
</dbReference>
<organism evidence="12 13">
    <name type="scientific">Penicillium italicum</name>
    <name type="common">Blue mold</name>
    <dbReference type="NCBI Taxonomy" id="40296"/>
    <lineage>
        <taxon>Eukaryota</taxon>
        <taxon>Fungi</taxon>
        <taxon>Dikarya</taxon>
        <taxon>Ascomycota</taxon>
        <taxon>Pezizomycotina</taxon>
        <taxon>Eurotiomycetes</taxon>
        <taxon>Eurotiomycetidae</taxon>
        <taxon>Eurotiales</taxon>
        <taxon>Aspergillaceae</taxon>
        <taxon>Penicillium</taxon>
    </lineage>
</organism>
<dbReference type="Proteomes" id="UP000030104">
    <property type="component" value="Unassembled WGS sequence"/>
</dbReference>
<evidence type="ECO:0000313" key="12">
    <source>
        <dbReference type="EMBL" id="KGO67806.1"/>
    </source>
</evidence>
<dbReference type="AlphaFoldDB" id="A0A0A2KLM8"/>
<keyword evidence="4" id="KW-0560">Oxidoreductase</keyword>
<feature type="site" description="Lowers pKa of active site Tyr" evidence="10">
    <location>
        <position position="84"/>
    </location>
</feature>